<gene>
    <name evidence="8" type="ORF">ACH49_17750</name>
</gene>
<feature type="transmembrane region" description="Helical" evidence="6">
    <location>
        <begin position="103"/>
        <end position="124"/>
    </location>
</feature>
<feature type="transmembrane region" description="Helical" evidence="6">
    <location>
        <begin position="240"/>
        <end position="262"/>
    </location>
</feature>
<dbReference type="PANTHER" id="PTHR43124:SF10">
    <property type="entry name" value="PURINE EFFLUX PUMP PBUE"/>
    <property type="match status" value="1"/>
</dbReference>
<organism evidence="8 9">
    <name type="scientific">Streptomyces leeuwenhoekii</name>
    <dbReference type="NCBI Taxonomy" id="1437453"/>
    <lineage>
        <taxon>Bacteria</taxon>
        <taxon>Bacillati</taxon>
        <taxon>Actinomycetota</taxon>
        <taxon>Actinomycetes</taxon>
        <taxon>Kitasatosporales</taxon>
        <taxon>Streptomycetaceae</taxon>
        <taxon>Streptomyces</taxon>
    </lineage>
</organism>
<dbReference type="PROSITE" id="PS50850">
    <property type="entry name" value="MFS"/>
    <property type="match status" value="1"/>
</dbReference>
<evidence type="ECO:0000256" key="6">
    <source>
        <dbReference type="SAM" id="Phobius"/>
    </source>
</evidence>
<feature type="transmembrane region" description="Helical" evidence="6">
    <location>
        <begin position="332"/>
        <end position="355"/>
    </location>
</feature>
<dbReference type="EMBL" id="LFEH01000062">
    <property type="protein sequence ID" value="KMS78108.1"/>
    <property type="molecule type" value="Genomic_DNA"/>
</dbReference>
<dbReference type="PANTHER" id="PTHR43124">
    <property type="entry name" value="PURINE EFFLUX PUMP PBUE"/>
    <property type="match status" value="1"/>
</dbReference>
<dbReference type="Proteomes" id="UP000037274">
    <property type="component" value="Unassembled WGS sequence"/>
</dbReference>
<reference evidence="8 9" key="1">
    <citation type="submission" date="2015-06" db="EMBL/GenBank/DDBJ databases">
        <title>Draft genome sequence of Streptomyces leeuwenhoekii C58, which produces the novel lasso peptide, chaxapeptin.</title>
        <authorList>
            <person name="Yi Y."/>
            <person name="Hai D."/>
            <person name="Jaspars M."/>
            <person name="Sheng H."/>
            <person name="Rateb M.E."/>
            <person name="Bull A."/>
            <person name="Goodfellow M."/>
            <person name="Asenjo J.A."/>
            <person name="Ebel R."/>
        </authorList>
    </citation>
    <scope>NUCLEOTIDE SEQUENCE [LARGE SCALE GENOMIC DNA]</scope>
    <source>
        <strain evidence="8 9">C58</strain>
    </source>
</reference>
<dbReference type="InterPro" id="IPR036259">
    <property type="entry name" value="MFS_trans_sf"/>
</dbReference>
<feature type="transmembrane region" description="Helical" evidence="6">
    <location>
        <begin position="12"/>
        <end position="34"/>
    </location>
</feature>
<feature type="transmembrane region" description="Helical" evidence="6">
    <location>
        <begin position="209"/>
        <end position="234"/>
    </location>
</feature>
<dbReference type="SUPFAM" id="SSF103473">
    <property type="entry name" value="MFS general substrate transporter"/>
    <property type="match status" value="1"/>
</dbReference>
<feature type="transmembrane region" description="Helical" evidence="6">
    <location>
        <begin position="77"/>
        <end position="97"/>
    </location>
</feature>
<dbReference type="InterPro" id="IPR020846">
    <property type="entry name" value="MFS_dom"/>
</dbReference>
<evidence type="ECO:0000313" key="9">
    <source>
        <dbReference type="Proteomes" id="UP000037274"/>
    </source>
</evidence>
<feature type="transmembrane region" description="Helical" evidence="6">
    <location>
        <begin position="167"/>
        <end position="189"/>
    </location>
</feature>
<feature type="transmembrane region" description="Helical" evidence="6">
    <location>
        <begin position="274"/>
        <end position="293"/>
    </location>
</feature>
<proteinExistence type="predicted"/>
<evidence type="ECO:0000313" key="8">
    <source>
        <dbReference type="EMBL" id="KMS78108.1"/>
    </source>
</evidence>
<feature type="transmembrane region" description="Helical" evidence="6">
    <location>
        <begin position="136"/>
        <end position="155"/>
    </location>
</feature>
<dbReference type="InterPro" id="IPR011701">
    <property type="entry name" value="MFS"/>
</dbReference>
<evidence type="ECO:0000256" key="2">
    <source>
        <dbReference type="ARBA" id="ARBA00022475"/>
    </source>
</evidence>
<feature type="transmembrane region" description="Helical" evidence="6">
    <location>
        <begin position="40"/>
        <end position="65"/>
    </location>
</feature>
<dbReference type="InterPro" id="IPR050189">
    <property type="entry name" value="MFS_Efflux_Transporters"/>
</dbReference>
<comment type="caution">
    <text evidence="8">The sequence shown here is derived from an EMBL/GenBank/DDBJ whole genome shotgun (WGS) entry which is preliminary data.</text>
</comment>
<name>A0ABR5HWL8_STRLW</name>
<dbReference type="CDD" id="cd17324">
    <property type="entry name" value="MFS_NepI_like"/>
    <property type="match status" value="1"/>
</dbReference>
<feature type="domain" description="Major facilitator superfamily (MFS) profile" evidence="7">
    <location>
        <begin position="12"/>
        <end position="385"/>
    </location>
</feature>
<sequence>MPRVPRGAGGRGLGALGLSAFVVGTAEFVVVGILDRIASGLHVTVGTAGLLVTAYALGVCAGGPALTALTIRVPRRLLLCAALGLYALANALAAVAGDFTLLVLVRAVAGAVHGMFVGVASSAAASLAGPERRGRAVAVVFGGIAAANLLGVPLATYAGHVLSWRSVFAGIAVLGCAALALTLALVPPVPSSGRGALRAQVRYVLTRPVLLALGVAVLLFCGQFTVFTLLGTYLQQVTGVSGGAVGAYLLVFGAAGALGTLAGGRCADRDAGTTLLVAGAVLVPALALLHWAGEHPVTAAVVLALFGLFGFGLAPALQLITIELAGPGGDLASTLGASAGNAGIAAGSAAAGWFAAGHPVAGLPLVGAAVCAATLPLVRVVSRARPTAAAPR</sequence>
<protein>
    <recommendedName>
        <fullName evidence="7">Major facilitator superfamily (MFS) profile domain-containing protein</fullName>
    </recommendedName>
</protein>
<comment type="subcellular location">
    <subcellularLocation>
        <location evidence="1">Cell membrane</location>
        <topology evidence="1">Multi-pass membrane protein</topology>
    </subcellularLocation>
</comment>
<accession>A0ABR5HWL8</accession>
<evidence type="ECO:0000259" key="7">
    <source>
        <dbReference type="PROSITE" id="PS50850"/>
    </source>
</evidence>
<keyword evidence="2" id="KW-1003">Cell membrane</keyword>
<keyword evidence="3 6" id="KW-0812">Transmembrane</keyword>
<evidence type="ECO:0000256" key="1">
    <source>
        <dbReference type="ARBA" id="ARBA00004651"/>
    </source>
</evidence>
<keyword evidence="9" id="KW-1185">Reference proteome</keyword>
<feature type="transmembrane region" description="Helical" evidence="6">
    <location>
        <begin position="299"/>
        <end position="320"/>
    </location>
</feature>
<dbReference type="Gene3D" id="1.20.1250.20">
    <property type="entry name" value="MFS general substrate transporter like domains"/>
    <property type="match status" value="1"/>
</dbReference>
<dbReference type="Pfam" id="PF07690">
    <property type="entry name" value="MFS_1"/>
    <property type="match status" value="1"/>
</dbReference>
<feature type="transmembrane region" description="Helical" evidence="6">
    <location>
        <begin position="361"/>
        <end position="382"/>
    </location>
</feature>
<keyword evidence="5 6" id="KW-0472">Membrane</keyword>
<keyword evidence="4 6" id="KW-1133">Transmembrane helix</keyword>
<evidence type="ECO:0000256" key="3">
    <source>
        <dbReference type="ARBA" id="ARBA00022692"/>
    </source>
</evidence>
<evidence type="ECO:0000256" key="4">
    <source>
        <dbReference type="ARBA" id="ARBA00022989"/>
    </source>
</evidence>
<evidence type="ECO:0000256" key="5">
    <source>
        <dbReference type="ARBA" id="ARBA00023136"/>
    </source>
</evidence>